<protein>
    <recommendedName>
        <fullName evidence="1">HTH-like domain-containing protein</fullName>
    </recommendedName>
</protein>
<reference evidence="2 3" key="1">
    <citation type="submission" date="2020-08" db="EMBL/GenBank/DDBJ databases">
        <title>Genomic Encyclopedia of Type Strains, Phase IV (KMG-IV): sequencing the most valuable type-strain genomes for metagenomic binning, comparative biology and taxonomic classification.</title>
        <authorList>
            <person name="Goeker M."/>
        </authorList>
    </citation>
    <scope>NUCLEOTIDE SEQUENCE [LARGE SCALE GENOMIC DNA]</scope>
    <source>
        <strain evidence="2 3">DSM 28101</strain>
    </source>
</reference>
<proteinExistence type="predicted"/>
<name>A0A7W6KR94_9HYPH</name>
<organism evidence="2 3">
    <name type="scientific">Martelella radicis</name>
    <dbReference type="NCBI Taxonomy" id="1397476"/>
    <lineage>
        <taxon>Bacteria</taxon>
        <taxon>Pseudomonadati</taxon>
        <taxon>Pseudomonadota</taxon>
        <taxon>Alphaproteobacteria</taxon>
        <taxon>Hyphomicrobiales</taxon>
        <taxon>Aurantimonadaceae</taxon>
        <taxon>Martelella</taxon>
    </lineage>
</organism>
<gene>
    <name evidence="2" type="ORF">GGR30_004600</name>
</gene>
<dbReference type="InterPro" id="IPR056975">
    <property type="entry name" value="HTH_73"/>
</dbReference>
<comment type="caution">
    <text evidence="2">The sequence shown here is derived from an EMBL/GenBank/DDBJ whole genome shotgun (WGS) entry which is preliminary data.</text>
</comment>
<feature type="domain" description="HTH-like" evidence="1">
    <location>
        <begin position="3"/>
        <end position="72"/>
    </location>
</feature>
<dbReference type="Proteomes" id="UP000530571">
    <property type="component" value="Unassembled WGS sequence"/>
</dbReference>
<evidence type="ECO:0000313" key="3">
    <source>
        <dbReference type="Proteomes" id="UP000530571"/>
    </source>
</evidence>
<evidence type="ECO:0000313" key="2">
    <source>
        <dbReference type="EMBL" id="MBB4124640.1"/>
    </source>
</evidence>
<evidence type="ECO:0000259" key="1">
    <source>
        <dbReference type="Pfam" id="PF24718"/>
    </source>
</evidence>
<dbReference type="AlphaFoldDB" id="A0A7W6KR94"/>
<dbReference type="EMBL" id="JACIDZ010000029">
    <property type="protein sequence ID" value="MBB4124640.1"/>
    <property type="molecule type" value="Genomic_DNA"/>
</dbReference>
<keyword evidence="3" id="KW-1185">Reference proteome</keyword>
<sequence length="75" mass="8697">MNETQAAKILRSDYERSEARREQATAVHLFGIRYAVELVGLSLENILKRAEMPTSYKTEIRKGMKLARYVVLREP</sequence>
<dbReference type="RefSeq" id="WP_183491504.1">
    <property type="nucleotide sequence ID" value="NZ_JACIDZ010000029.1"/>
</dbReference>
<accession>A0A7W6KR94</accession>
<dbReference type="Pfam" id="PF24718">
    <property type="entry name" value="HTH_73"/>
    <property type="match status" value="1"/>
</dbReference>